<dbReference type="GO" id="GO:0006275">
    <property type="term" value="P:regulation of DNA replication"/>
    <property type="evidence" value="ECO:0007669"/>
    <property type="project" value="InterPro"/>
</dbReference>
<keyword evidence="3" id="KW-1185">Reference proteome</keyword>
<dbReference type="Proteomes" id="UP000007819">
    <property type="component" value="Chromosome X"/>
</dbReference>
<dbReference type="RefSeq" id="XP_016660308.1">
    <property type="nucleotide sequence ID" value="XM_016804819.1"/>
</dbReference>
<organism evidence="2 3">
    <name type="scientific">Acyrthosiphon pisum</name>
    <name type="common">Pea aphid</name>
    <dbReference type="NCBI Taxonomy" id="7029"/>
    <lineage>
        <taxon>Eukaryota</taxon>
        <taxon>Metazoa</taxon>
        <taxon>Ecdysozoa</taxon>
        <taxon>Arthropoda</taxon>
        <taxon>Hexapoda</taxon>
        <taxon>Insecta</taxon>
        <taxon>Pterygota</taxon>
        <taxon>Neoptera</taxon>
        <taxon>Paraneoptera</taxon>
        <taxon>Hemiptera</taxon>
        <taxon>Sternorrhyncha</taxon>
        <taxon>Aphidomorpha</taxon>
        <taxon>Aphidoidea</taxon>
        <taxon>Aphididae</taxon>
        <taxon>Macrosiphini</taxon>
        <taxon>Acyrthosiphon</taxon>
    </lineage>
</organism>
<evidence type="ECO:0000313" key="3">
    <source>
        <dbReference type="Proteomes" id="UP000007819"/>
    </source>
</evidence>
<feature type="region of interest" description="Disordered" evidence="1">
    <location>
        <begin position="32"/>
        <end position="75"/>
    </location>
</feature>
<evidence type="ECO:0008006" key="4">
    <source>
        <dbReference type="Google" id="ProtNLM"/>
    </source>
</evidence>
<accession>A0A8R2D5C4</accession>
<dbReference type="SUPFAM" id="SSF111469">
    <property type="entry name" value="Geminin coiled-coil domain"/>
    <property type="match status" value="1"/>
</dbReference>
<dbReference type="Pfam" id="PF07412">
    <property type="entry name" value="Geminin"/>
    <property type="match status" value="1"/>
</dbReference>
<evidence type="ECO:0000313" key="2">
    <source>
        <dbReference type="EnsemblMetazoa" id="XP_016660308.1"/>
    </source>
</evidence>
<feature type="compositionally biased region" description="Basic and acidic residues" evidence="1">
    <location>
        <begin position="59"/>
        <end position="75"/>
    </location>
</feature>
<reference evidence="2" key="2">
    <citation type="submission" date="2022-06" db="UniProtKB">
        <authorList>
            <consortium name="EnsemblMetazoa"/>
        </authorList>
    </citation>
    <scope>IDENTIFICATION</scope>
</reference>
<proteinExistence type="predicted"/>
<dbReference type="EnsemblMetazoa" id="XM_016804819.2">
    <property type="protein sequence ID" value="XP_016660308.1"/>
    <property type="gene ID" value="LOC100162872"/>
</dbReference>
<dbReference type="Gene3D" id="1.20.5.1180">
    <property type="entry name" value="Geminin coiled-coil domain"/>
    <property type="match status" value="1"/>
</dbReference>
<dbReference type="AlphaFoldDB" id="A0A8R2D5C4"/>
<dbReference type="GeneID" id="100162872"/>
<dbReference type="InterPro" id="IPR022786">
    <property type="entry name" value="Geminin/Multicilin"/>
</dbReference>
<name>A0A8R2D5C4_ACYPI</name>
<protein>
    <recommendedName>
        <fullName evidence="4">Geminin</fullName>
    </recommendedName>
</protein>
<feature type="region of interest" description="Disordered" evidence="1">
    <location>
        <begin position="161"/>
        <end position="205"/>
    </location>
</feature>
<evidence type="ECO:0000256" key="1">
    <source>
        <dbReference type="SAM" id="MobiDB-lite"/>
    </source>
</evidence>
<dbReference type="OrthoDB" id="10043826at2759"/>
<reference evidence="3" key="1">
    <citation type="submission" date="2010-06" db="EMBL/GenBank/DDBJ databases">
        <authorList>
            <person name="Jiang H."/>
            <person name="Abraham K."/>
            <person name="Ali S."/>
            <person name="Alsbrooks S.L."/>
            <person name="Anim B.N."/>
            <person name="Anosike U.S."/>
            <person name="Attaway T."/>
            <person name="Bandaranaike D.P."/>
            <person name="Battles P.K."/>
            <person name="Bell S.N."/>
            <person name="Bell A.V."/>
            <person name="Beltran B."/>
            <person name="Bickham C."/>
            <person name="Bustamante Y."/>
            <person name="Caleb T."/>
            <person name="Canada A."/>
            <person name="Cardenas V."/>
            <person name="Carter K."/>
            <person name="Chacko J."/>
            <person name="Chandrabose M.N."/>
            <person name="Chavez D."/>
            <person name="Chavez A."/>
            <person name="Chen L."/>
            <person name="Chu H.-S."/>
            <person name="Claassen K.J."/>
            <person name="Cockrell R."/>
            <person name="Collins M."/>
            <person name="Cooper J.A."/>
            <person name="Cree A."/>
            <person name="Curry S.M."/>
            <person name="Da Y."/>
            <person name="Dao M.D."/>
            <person name="Das B."/>
            <person name="Davila M.-L."/>
            <person name="Davy-Carroll L."/>
            <person name="Denson S."/>
            <person name="Dinh H."/>
            <person name="Ebong V.E."/>
            <person name="Edwards J.R."/>
            <person name="Egan A."/>
            <person name="El-Daye J."/>
            <person name="Escobedo L."/>
            <person name="Fernandez S."/>
            <person name="Fernando P.R."/>
            <person name="Flagg N."/>
            <person name="Forbes L.D."/>
            <person name="Fowler R.G."/>
            <person name="Fu Q."/>
            <person name="Gabisi R.A."/>
            <person name="Ganer J."/>
            <person name="Garbino Pronczuk A."/>
            <person name="Garcia R.M."/>
            <person name="Garner T."/>
            <person name="Garrett T.E."/>
            <person name="Gonzalez D.A."/>
            <person name="Hamid H."/>
            <person name="Hawkins E.S."/>
            <person name="Hirani K."/>
            <person name="Hogues M.E."/>
            <person name="Hollins B."/>
            <person name="Hsiao C.-H."/>
            <person name="Jabil R."/>
            <person name="James M.L."/>
            <person name="Jhangiani S.N."/>
            <person name="Johnson B."/>
            <person name="Johnson Q."/>
            <person name="Joshi V."/>
            <person name="Kalu J.B."/>
            <person name="Kam C."/>
            <person name="Kashfia A."/>
            <person name="Keebler J."/>
            <person name="Kisamo H."/>
            <person name="Kovar C.L."/>
            <person name="Lago L.A."/>
            <person name="Lai C.-Y."/>
            <person name="Laidlaw J."/>
            <person name="Lara F."/>
            <person name="Le T.-K."/>
            <person name="Lee S.L."/>
            <person name="Legall F.H."/>
            <person name="Lemon S.J."/>
            <person name="Lewis L.R."/>
            <person name="Li B."/>
            <person name="Liu Y."/>
            <person name="Liu Y.-S."/>
            <person name="Lopez J."/>
            <person name="Lozado R.J."/>
            <person name="Lu J."/>
            <person name="Madu R.C."/>
            <person name="Maheshwari M."/>
            <person name="Maheshwari R."/>
            <person name="Malloy K."/>
            <person name="Martinez E."/>
            <person name="Mathew T."/>
            <person name="Mercado I.C."/>
            <person name="Mercado C."/>
            <person name="Meyer B."/>
            <person name="Montgomery K."/>
            <person name="Morgan M.B."/>
            <person name="Munidasa M."/>
            <person name="Nazareth L.V."/>
            <person name="Nelson J."/>
            <person name="Ng B.M."/>
            <person name="Nguyen N.B."/>
            <person name="Nguyen P.Q."/>
            <person name="Nguyen T."/>
            <person name="Obregon M."/>
            <person name="Okwuonu G.O."/>
            <person name="Onwere C.G."/>
            <person name="Orozco G."/>
            <person name="Parra A."/>
            <person name="Patel S."/>
            <person name="Patil S."/>
            <person name="Perez A."/>
            <person name="Perez Y."/>
            <person name="Pham C."/>
            <person name="Primus E.L."/>
            <person name="Pu L.-L."/>
            <person name="Puazo M."/>
            <person name="Qin X."/>
            <person name="Quiroz J.B."/>
            <person name="Reese J."/>
            <person name="Richards S."/>
            <person name="Rives C.M."/>
            <person name="Robberts R."/>
            <person name="Ruiz S.J."/>
            <person name="Ruiz M.J."/>
            <person name="Santibanez J."/>
            <person name="Schneider B.W."/>
            <person name="Sisson I."/>
            <person name="Smith M."/>
            <person name="Sodergren E."/>
            <person name="Song X.-Z."/>
            <person name="Song B.B."/>
            <person name="Summersgill H."/>
            <person name="Thelus R."/>
            <person name="Thornton R.D."/>
            <person name="Trejos Z.Y."/>
            <person name="Usmani K."/>
            <person name="Vattathil S."/>
            <person name="Villasana D."/>
            <person name="Walker D.L."/>
            <person name="Wang S."/>
            <person name="Wang K."/>
            <person name="White C.S."/>
            <person name="Williams A.C."/>
            <person name="Williamson J."/>
            <person name="Wilson K."/>
            <person name="Woghiren I.O."/>
            <person name="Woodworth J.R."/>
            <person name="Worley K.C."/>
            <person name="Wright R.A."/>
            <person name="Wu W."/>
            <person name="Young L."/>
            <person name="Zhang L."/>
            <person name="Zhang J."/>
            <person name="Zhu Y."/>
            <person name="Muzny D.M."/>
            <person name="Weinstock G."/>
            <person name="Gibbs R.A."/>
        </authorList>
    </citation>
    <scope>NUCLEOTIDE SEQUENCE [LARGE SCALE GENOMIC DNA]</scope>
    <source>
        <strain evidence="3">LSR1</strain>
    </source>
</reference>
<sequence>MNAVSSEETDHNKVSFDGVKMMSKKGIRKFLHNLQPSSSSKESLVGAGRTPQDIAIDGKSSKPEQTFDKTEENAKETSASVVSSLYVQLLNEDLTSEAGPSEKYWEVISERRRKALLEALEEHQRLQAAAIALEEENLSLGVLVDNTTHLVNTLKEMINEETSDDNHESSNEQEDSDLSTPNSSSSVKHIHKKMKISPDDISDID</sequence>